<evidence type="ECO:0000259" key="3">
    <source>
        <dbReference type="Pfam" id="PF16344"/>
    </source>
</evidence>
<sequence length="325" mass="36147">MNGTQRKEYLLNRYIKNECTQEEFDEFMELVRTSSDASEFDGPLQQHWDNAAMQQPAGQPDWDGMRSNISLRLWALKKRRAVVRAAAVLAVFITVMAGAFYYTKSVNTPSVNYITAYAAPAKTQVVLLPDGSKVTLNANTTLRFPEKFDGNSREVYLTGEAYFDVVHDTAMPFVVRSGKLKTNVLGTTFTVSAYSATQPMQVKVLTGKVAVKDEVSNALAVLTRGQWAASKAGSENFTMGKMANPEDAIAWIENKLIFEDTDLQDVAIRLGNKYNVQVNVKGSKLAHQHITGIFQSQSLGDILKAITQLTHSSYTVKQNTYTIQY</sequence>
<dbReference type="PANTHER" id="PTHR30273">
    <property type="entry name" value="PERIPLASMIC SIGNAL SENSOR AND SIGMA FACTOR ACTIVATOR FECR-RELATED"/>
    <property type="match status" value="1"/>
</dbReference>
<dbReference type="Pfam" id="PF04773">
    <property type="entry name" value="FecR"/>
    <property type="match status" value="1"/>
</dbReference>
<protein>
    <recommendedName>
        <fullName evidence="6">FecR protein domain-containing protein</fullName>
    </recommendedName>
</protein>
<keyword evidence="5" id="KW-1185">Reference proteome</keyword>
<feature type="domain" description="FecR protein" evidence="2">
    <location>
        <begin position="122"/>
        <end position="209"/>
    </location>
</feature>
<organism evidence="4 5">
    <name type="scientific">Mucilaginibacter pedocola</name>
    <dbReference type="NCBI Taxonomy" id="1792845"/>
    <lineage>
        <taxon>Bacteria</taxon>
        <taxon>Pseudomonadati</taxon>
        <taxon>Bacteroidota</taxon>
        <taxon>Sphingobacteriia</taxon>
        <taxon>Sphingobacteriales</taxon>
        <taxon>Sphingobacteriaceae</taxon>
        <taxon>Mucilaginibacter</taxon>
    </lineage>
</organism>
<dbReference type="PANTHER" id="PTHR30273:SF2">
    <property type="entry name" value="PROTEIN FECR"/>
    <property type="match status" value="1"/>
</dbReference>
<feature type="transmembrane region" description="Helical" evidence="1">
    <location>
        <begin position="81"/>
        <end position="102"/>
    </location>
</feature>
<gene>
    <name evidence="4" type="ORF">BC343_09795</name>
</gene>
<dbReference type="Gene3D" id="3.55.50.30">
    <property type="match status" value="1"/>
</dbReference>
<keyword evidence="1" id="KW-0812">Transmembrane</keyword>
<dbReference type="Proteomes" id="UP000189739">
    <property type="component" value="Unassembled WGS sequence"/>
</dbReference>
<evidence type="ECO:0000259" key="2">
    <source>
        <dbReference type="Pfam" id="PF04773"/>
    </source>
</evidence>
<reference evidence="4 5" key="1">
    <citation type="submission" date="2016-07" db="EMBL/GenBank/DDBJ databases">
        <title>Genomic analysis of zinc-resistant bacterium Mucilaginibacter pedocola TBZ30.</title>
        <authorList>
            <person name="Huang J."/>
            <person name="Tang J."/>
        </authorList>
    </citation>
    <scope>NUCLEOTIDE SEQUENCE [LARGE SCALE GENOMIC DNA]</scope>
    <source>
        <strain evidence="4 5">TBZ30</strain>
    </source>
</reference>
<dbReference type="RefSeq" id="WP_078349681.1">
    <property type="nucleotide sequence ID" value="NZ_MBTF01000034.1"/>
</dbReference>
<dbReference type="AlphaFoldDB" id="A0A1S9PAE5"/>
<proteinExistence type="predicted"/>
<evidence type="ECO:0000256" key="1">
    <source>
        <dbReference type="SAM" id="Phobius"/>
    </source>
</evidence>
<dbReference type="InterPro" id="IPR012373">
    <property type="entry name" value="Ferrdict_sens_TM"/>
</dbReference>
<dbReference type="STRING" id="1792845.BC343_09795"/>
<dbReference type="EMBL" id="MBTF01000034">
    <property type="protein sequence ID" value="OOQ57956.1"/>
    <property type="molecule type" value="Genomic_DNA"/>
</dbReference>
<feature type="domain" description="Protein FecR C-terminal" evidence="3">
    <location>
        <begin position="255"/>
        <end position="323"/>
    </location>
</feature>
<comment type="caution">
    <text evidence="4">The sequence shown here is derived from an EMBL/GenBank/DDBJ whole genome shotgun (WGS) entry which is preliminary data.</text>
</comment>
<accession>A0A1S9PAE5</accession>
<keyword evidence="1" id="KW-1133">Transmembrane helix</keyword>
<evidence type="ECO:0000313" key="5">
    <source>
        <dbReference type="Proteomes" id="UP000189739"/>
    </source>
</evidence>
<dbReference type="GO" id="GO:0016989">
    <property type="term" value="F:sigma factor antagonist activity"/>
    <property type="evidence" value="ECO:0007669"/>
    <property type="project" value="TreeGrafter"/>
</dbReference>
<evidence type="ECO:0000313" key="4">
    <source>
        <dbReference type="EMBL" id="OOQ57956.1"/>
    </source>
</evidence>
<dbReference type="OrthoDB" id="697544at2"/>
<dbReference type="Gene3D" id="2.60.120.1440">
    <property type="match status" value="1"/>
</dbReference>
<keyword evidence="1" id="KW-0472">Membrane</keyword>
<dbReference type="Pfam" id="PF16344">
    <property type="entry name" value="FecR_C"/>
    <property type="match status" value="1"/>
</dbReference>
<name>A0A1S9PAE5_9SPHI</name>
<dbReference type="InterPro" id="IPR006860">
    <property type="entry name" value="FecR"/>
</dbReference>
<evidence type="ECO:0008006" key="6">
    <source>
        <dbReference type="Google" id="ProtNLM"/>
    </source>
</evidence>
<dbReference type="PIRSF" id="PIRSF018266">
    <property type="entry name" value="FecR"/>
    <property type="match status" value="1"/>
</dbReference>
<dbReference type="InterPro" id="IPR032508">
    <property type="entry name" value="FecR_C"/>
</dbReference>